<comment type="caution">
    <text evidence="1">The sequence shown here is derived from an EMBL/GenBank/DDBJ whole genome shotgun (WGS) entry which is preliminary data.</text>
</comment>
<reference evidence="1" key="1">
    <citation type="submission" date="2020-05" db="EMBL/GenBank/DDBJ databases">
        <title>Nod-independent and nitrogen-fixing Bradyrhizobium aeschynomene sp. nov. isolated from nodules of Aeschynomene indica.</title>
        <authorList>
            <person name="Zhang Z."/>
        </authorList>
    </citation>
    <scope>NUCLEOTIDE SEQUENCE</scope>
    <source>
        <strain evidence="1">83012</strain>
    </source>
</reference>
<name>A0ABX2CEQ3_9BRAD</name>
<dbReference type="RefSeq" id="WP_172110852.1">
    <property type="nucleotide sequence ID" value="NZ_JABFDN010000003.1"/>
</dbReference>
<evidence type="ECO:0000313" key="2">
    <source>
        <dbReference type="Proteomes" id="UP000886476"/>
    </source>
</evidence>
<sequence>MSQLEILRSRRVGLPDAPSDVQAQVRAPGEVVRLNDFRPKRAERIYDPDKIWSGEHTARDFIEL</sequence>
<gene>
    <name evidence="1" type="ORF">HL667_12265</name>
</gene>
<accession>A0ABX2CEQ3</accession>
<evidence type="ECO:0000313" key="1">
    <source>
        <dbReference type="EMBL" id="NPU65769.1"/>
    </source>
</evidence>
<keyword evidence="2" id="KW-1185">Reference proteome</keyword>
<protein>
    <submittedName>
        <fullName evidence="1">Uncharacterized protein</fullName>
    </submittedName>
</protein>
<dbReference type="EMBL" id="JABFDN010000003">
    <property type="protein sequence ID" value="NPU65769.1"/>
    <property type="molecule type" value="Genomic_DNA"/>
</dbReference>
<dbReference type="Proteomes" id="UP000886476">
    <property type="component" value="Unassembled WGS sequence"/>
</dbReference>
<organism evidence="1 2">
    <name type="scientific">Bradyrhizobium aeschynomenes</name>
    <dbReference type="NCBI Taxonomy" id="2734909"/>
    <lineage>
        <taxon>Bacteria</taxon>
        <taxon>Pseudomonadati</taxon>
        <taxon>Pseudomonadota</taxon>
        <taxon>Alphaproteobacteria</taxon>
        <taxon>Hyphomicrobiales</taxon>
        <taxon>Nitrobacteraceae</taxon>
        <taxon>Bradyrhizobium</taxon>
    </lineage>
</organism>
<proteinExistence type="predicted"/>